<accession>A0A8R2B842</accession>
<dbReference type="InterPro" id="IPR012337">
    <property type="entry name" value="RNaseH-like_sf"/>
</dbReference>
<dbReference type="OrthoDB" id="6605210at2759"/>
<evidence type="ECO:0000313" key="3">
    <source>
        <dbReference type="Proteomes" id="UP000007819"/>
    </source>
</evidence>
<feature type="domain" description="HAT C-terminal dimerisation" evidence="1">
    <location>
        <begin position="354"/>
        <end position="437"/>
    </location>
</feature>
<reference evidence="2" key="2">
    <citation type="submission" date="2022-06" db="UniProtKB">
        <authorList>
            <consortium name="EnsemblMetazoa"/>
        </authorList>
    </citation>
    <scope>IDENTIFICATION</scope>
</reference>
<dbReference type="EnsemblMetazoa" id="XM_008187611.1">
    <property type="protein sequence ID" value="XP_008185833.1"/>
    <property type="gene ID" value="LOC103310192"/>
</dbReference>
<dbReference type="InterPro" id="IPR052958">
    <property type="entry name" value="IFN-induced_PKR_regulator"/>
</dbReference>
<dbReference type="AlphaFoldDB" id="A0A8R2B842"/>
<reference evidence="3" key="1">
    <citation type="submission" date="2010-06" db="EMBL/GenBank/DDBJ databases">
        <authorList>
            <person name="Jiang H."/>
            <person name="Abraham K."/>
            <person name="Ali S."/>
            <person name="Alsbrooks S.L."/>
            <person name="Anim B.N."/>
            <person name="Anosike U.S."/>
            <person name="Attaway T."/>
            <person name="Bandaranaike D.P."/>
            <person name="Battles P.K."/>
            <person name="Bell S.N."/>
            <person name="Bell A.V."/>
            <person name="Beltran B."/>
            <person name="Bickham C."/>
            <person name="Bustamante Y."/>
            <person name="Caleb T."/>
            <person name="Canada A."/>
            <person name="Cardenas V."/>
            <person name="Carter K."/>
            <person name="Chacko J."/>
            <person name="Chandrabose M.N."/>
            <person name="Chavez D."/>
            <person name="Chavez A."/>
            <person name="Chen L."/>
            <person name="Chu H.-S."/>
            <person name="Claassen K.J."/>
            <person name="Cockrell R."/>
            <person name="Collins M."/>
            <person name="Cooper J.A."/>
            <person name="Cree A."/>
            <person name="Curry S.M."/>
            <person name="Da Y."/>
            <person name="Dao M.D."/>
            <person name="Das B."/>
            <person name="Davila M.-L."/>
            <person name="Davy-Carroll L."/>
            <person name="Denson S."/>
            <person name="Dinh H."/>
            <person name="Ebong V.E."/>
            <person name="Edwards J.R."/>
            <person name="Egan A."/>
            <person name="El-Daye J."/>
            <person name="Escobedo L."/>
            <person name="Fernandez S."/>
            <person name="Fernando P.R."/>
            <person name="Flagg N."/>
            <person name="Forbes L.D."/>
            <person name="Fowler R.G."/>
            <person name="Fu Q."/>
            <person name="Gabisi R.A."/>
            <person name="Ganer J."/>
            <person name="Garbino Pronczuk A."/>
            <person name="Garcia R.M."/>
            <person name="Garner T."/>
            <person name="Garrett T.E."/>
            <person name="Gonzalez D.A."/>
            <person name="Hamid H."/>
            <person name="Hawkins E.S."/>
            <person name="Hirani K."/>
            <person name="Hogues M.E."/>
            <person name="Hollins B."/>
            <person name="Hsiao C.-H."/>
            <person name="Jabil R."/>
            <person name="James M.L."/>
            <person name="Jhangiani S.N."/>
            <person name="Johnson B."/>
            <person name="Johnson Q."/>
            <person name="Joshi V."/>
            <person name="Kalu J.B."/>
            <person name="Kam C."/>
            <person name="Kashfia A."/>
            <person name="Keebler J."/>
            <person name="Kisamo H."/>
            <person name="Kovar C.L."/>
            <person name="Lago L.A."/>
            <person name="Lai C.-Y."/>
            <person name="Laidlaw J."/>
            <person name="Lara F."/>
            <person name="Le T.-K."/>
            <person name="Lee S.L."/>
            <person name="Legall F.H."/>
            <person name="Lemon S.J."/>
            <person name="Lewis L.R."/>
            <person name="Li B."/>
            <person name="Liu Y."/>
            <person name="Liu Y.-S."/>
            <person name="Lopez J."/>
            <person name="Lozado R.J."/>
            <person name="Lu J."/>
            <person name="Madu R.C."/>
            <person name="Maheshwari M."/>
            <person name="Maheshwari R."/>
            <person name="Malloy K."/>
            <person name="Martinez E."/>
            <person name="Mathew T."/>
            <person name="Mercado I.C."/>
            <person name="Mercado C."/>
            <person name="Meyer B."/>
            <person name="Montgomery K."/>
            <person name="Morgan M.B."/>
            <person name="Munidasa M."/>
            <person name="Nazareth L.V."/>
            <person name="Nelson J."/>
            <person name="Ng B.M."/>
            <person name="Nguyen N.B."/>
            <person name="Nguyen P.Q."/>
            <person name="Nguyen T."/>
            <person name="Obregon M."/>
            <person name="Okwuonu G.O."/>
            <person name="Onwere C.G."/>
            <person name="Orozco G."/>
            <person name="Parra A."/>
            <person name="Patel S."/>
            <person name="Patil S."/>
            <person name="Perez A."/>
            <person name="Perez Y."/>
            <person name="Pham C."/>
            <person name="Primus E.L."/>
            <person name="Pu L.-L."/>
            <person name="Puazo M."/>
            <person name="Qin X."/>
            <person name="Quiroz J.B."/>
            <person name="Reese J."/>
            <person name="Richards S."/>
            <person name="Rives C.M."/>
            <person name="Robberts R."/>
            <person name="Ruiz S.J."/>
            <person name="Ruiz M.J."/>
            <person name="Santibanez J."/>
            <person name="Schneider B.W."/>
            <person name="Sisson I."/>
            <person name="Smith M."/>
            <person name="Sodergren E."/>
            <person name="Song X.-Z."/>
            <person name="Song B.B."/>
            <person name="Summersgill H."/>
            <person name="Thelus R."/>
            <person name="Thornton R.D."/>
            <person name="Trejos Z.Y."/>
            <person name="Usmani K."/>
            <person name="Vattathil S."/>
            <person name="Villasana D."/>
            <person name="Walker D.L."/>
            <person name="Wang S."/>
            <person name="Wang K."/>
            <person name="White C.S."/>
            <person name="Williams A.C."/>
            <person name="Williamson J."/>
            <person name="Wilson K."/>
            <person name="Woghiren I.O."/>
            <person name="Woodworth J.R."/>
            <person name="Worley K.C."/>
            <person name="Wright R.A."/>
            <person name="Wu W."/>
            <person name="Young L."/>
            <person name="Zhang L."/>
            <person name="Zhang J."/>
            <person name="Zhu Y."/>
            <person name="Muzny D.M."/>
            <person name="Weinstock G."/>
            <person name="Gibbs R.A."/>
        </authorList>
    </citation>
    <scope>NUCLEOTIDE SEQUENCE [LARGE SCALE GENOMIC DNA]</scope>
    <source>
        <strain evidence="3">LSR1</strain>
    </source>
</reference>
<dbReference type="GO" id="GO:0046983">
    <property type="term" value="F:protein dimerization activity"/>
    <property type="evidence" value="ECO:0007669"/>
    <property type="project" value="InterPro"/>
</dbReference>
<dbReference type="Proteomes" id="UP000007819">
    <property type="component" value="Chromosome X"/>
</dbReference>
<protein>
    <recommendedName>
        <fullName evidence="1">HAT C-terminal dimerisation domain-containing protein</fullName>
    </recommendedName>
</protein>
<dbReference type="PANTHER" id="PTHR46289">
    <property type="entry name" value="52 KDA REPRESSOR OF THE INHIBITOR OF THE PROTEIN KINASE-LIKE PROTEIN-RELATED"/>
    <property type="match status" value="1"/>
</dbReference>
<keyword evidence="3" id="KW-1185">Reference proteome</keyword>
<dbReference type="RefSeq" id="XP_008185833.1">
    <property type="nucleotide sequence ID" value="XM_008187611.1"/>
</dbReference>
<dbReference type="KEGG" id="api:103310192"/>
<name>A0A8R2B842_ACYPI</name>
<organism evidence="2 3">
    <name type="scientific">Acyrthosiphon pisum</name>
    <name type="common">Pea aphid</name>
    <dbReference type="NCBI Taxonomy" id="7029"/>
    <lineage>
        <taxon>Eukaryota</taxon>
        <taxon>Metazoa</taxon>
        <taxon>Ecdysozoa</taxon>
        <taxon>Arthropoda</taxon>
        <taxon>Hexapoda</taxon>
        <taxon>Insecta</taxon>
        <taxon>Pterygota</taxon>
        <taxon>Neoptera</taxon>
        <taxon>Paraneoptera</taxon>
        <taxon>Hemiptera</taxon>
        <taxon>Sternorrhyncha</taxon>
        <taxon>Aphidomorpha</taxon>
        <taxon>Aphidoidea</taxon>
        <taxon>Aphididae</taxon>
        <taxon>Macrosiphini</taxon>
        <taxon>Acyrthosiphon</taxon>
    </lineage>
</organism>
<evidence type="ECO:0000259" key="1">
    <source>
        <dbReference type="Pfam" id="PF05699"/>
    </source>
</evidence>
<evidence type="ECO:0000313" key="2">
    <source>
        <dbReference type="EnsemblMetazoa" id="XP_008185833.1"/>
    </source>
</evidence>
<dbReference type="SUPFAM" id="SSF53098">
    <property type="entry name" value="Ribonuclease H-like"/>
    <property type="match status" value="1"/>
</dbReference>
<sequence>MDEDPEHKFILREDFLKFVSVENTTGKNVSNVILDCISSLGINPKYMVGQGYDGAAAMSGHFKGVQTIIRKEYPAALYVHCSAHSLNLALSHSCSIQHIRNCIGTIKSVGNFIKSSATRTEMLKKYIKEQFPESKWTKLTSMCETRWVENHDGLIRFTEIYKAIVNTLEELQSTRDIETSSKALQLGKTIITSDFVISMVSASTLFSLTLPLCKNLQSVNCDLTEAMEYVDTVLHEIKDMRGNMNNTFSKIFKKTDALIKSIDSEEVIKIPRIVGRQKNRSNIVMDSPEEYYRVTIAIPFFDDFIEQLQTRFNNHKNIISSLHKLLPKMCNTFEIDLNDFEIYSAFVDLEVLPQEINLWKRKWTEKVDKDLPNSAIEAYVKCNYEYFPNISFLLKILATLPVSTATPERSFSTLKRLKNFLRNSSGQERLTGLALLSEQTY</sequence>
<dbReference type="GeneID" id="103310192"/>
<dbReference type="Pfam" id="PF05699">
    <property type="entry name" value="Dimer_Tnp_hAT"/>
    <property type="match status" value="1"/>
</dbReference>
<dbReference type="InterPro" id="IPR008906">
    <property type="entry name" value="HATC_C_dom"/>
</dbReference>
<dbReference type="PANTHER" id="PTHR46289:SF14">
    <property type="entry name" value="DUF4371 DOMAIN-CONTAINING PROTEIN"/>
    <property type="match status" value="1"/>
</dbReference>
<proteinExistence type="predicted"/>